<keyword evidence="5" id="KW-0804">Transcription</keyword>
<reference evidence="10" key="1">
    <citation type="journal article" date="2018" name="Gigascience">
        <title>Genome assembly of the Pink Ipe (Handroanthus impetiginosus, Bignoniaceae), a highly valued, ecologically keystone Neotropical timber forest tree.</title>
        <authorList>
            <person name="Silva-Junior O.B."/>
            <person name="Grattapaglia D."/>
            <person name="Novaes E."/>
            <person name="Collevatti R.G."/>
        </authorList>
    </citation>
    <scope>NUCLEOTIDE SEQUENCE [LARGE SCALE GENOMIC DNA]</scope>
    <source>
        <strain evidence="10">cv. UFG-1</strain>
    </source>
</reference>
<dbReference type="EMBL" id="NKXS01009015">
    <property type="protein sequence ID" value="PIM97876.1"/>
    <property type="molecule type" value="Genomic_DNA"/>
</dbReference>
<comment type="similarity">
    <text evidence="2">Belongs to the TAF8 family.</text>
</comment>
<dbReference type="PANTHER" id="PTHR46338">
    <property type="entry name" value="TRANSCRIPTION INITIATION FACTOR TFIID SUBUNIT 8"/>
    <property type="match status" value="1"/>
</dbReference>
<evidence type="ECO:0000256" key="4">
    <source>
        <dbReference type="ARBA" id="ARBA00023015"/>
    </source>
</evidence>
<dbReference type="GO" id="GO:0005669">
    <property type="term" value="C:transcription factor TFIID complex"/>
    <property type="evidence" value="ECO:0007669"/>
    <property type="project" value="InterPro"/>
</dbReference>
<evidence type="ECO:0000259" key="8">
    <source>
        <dbReference type="SMART" id="SM00576"/>
    </source>
</evidence>
<dbReference type="InterPro" id="IPR009072">
    <property type="entry name" value="Histone-fold"/>
</dbReference>
<dbReference type="InterPro" id="IPR006565">
    <property type="entry name" value="BTP"/>
</dbReference>
<feature type="compositionally biased region" description="Basic and acidic residues" evidence="7">
    <location>
        <begin position="303"/>
        <end position="314"/>
    </location>
</feature>
<dbReference type="STRING" id="429701.A0A2G9FXT7"/>
<dbReference type="AlphaFoldDB" id="A0A2G9FXT7"/>
<dbReference type="SMART" id="SM00576">
    <property type="entry name" value="BTP"/>
    <property type="match status" value="1"/>
</dbReference>
<dbReference type="Pfam" id="PF10406">
    <property type="entry name" value="TAF8_C"/>
    <property type="match status" value="1"/>
</dbReference>
<evidence type="ECO:0000256" key="3">
    <source>
        <dbReference type="ARBA" id="ARBA00017307"/>
    </source>
</evidence>
<keyword evidence="4" id="KW-0805">Transcription regulation</keyword>
<dbReference type="CDD" id="cd08049">
    <property type="entry name" value="TAF8"/>
    <property type="match status" value="1"/>
</dbReference>
<protein>
    <recommendedName>
        <fullName evidence="3">Transcription initiation factor TFIID subunit 8</fullName>
    </recommendedName>
</protein>
<dbReference type="Pfam" id="PF07524">
    <property type="entry name" value="Bromo_TP"/>
    <property type="match status" value="1"/>
</dbReference>
<dbReference type="InterPro" id="IPR037818">
    <property type="entry name" value="TAF8"/>
</dbReference>
<feature type="region of interest" description="Disordered" evidence="7">
    <location>
        <begin position="157"/>
        <end position="197"/>
    </location>
</feature>
<organism evidence="9 10">
    <name type="scientific">Handroanthus impetiginosus</name>
    <dbReference type="NCBI Taxonomy" id="429701"/>
    <lineage>
        <taxon>Eukaryota</taxon>
        <taxon>Viridiplantae</taxon>
        <taxon>Streptophyta</taxon>
        <taxon>Embryophyta</taxon>
        <taxon>Tracheophyta</taxon>
        <taxon>Spermatophyta</taxon>
        <taxon>Magnoliopsida</taxon>
        <taxon>eudicotyledons</taxon>
        <taxon>Gunneridae</taxon>
        <taxon>Pentapetalae</taxon>
        <taxon>asterids</taxon>
        <taxon>lamiids</taxon>
        <taxon>Lamiales</taxon>
        <taxon>Bignoniaceae</taxon>
        <taxon>Crescentiina</taxon>
        <taxon>Tabebuia alliance</taxon>
        <taxon>Handroanthus</taxon>
    </lineage>
</organism>
<evidence type="ECO:0000256" key="2">
    <source>
        <dbReference type="ARBA" id="ARBA00008767"/>
    </source>
</evidence>
<sequence>MSDGDGKDSVKFLSEKENQQSKRRKMKVGADEFVQAIARIAVAQICESVGFQSFQQSALDSLADVGVRHIREIGISACYYANLANRSQCNVFDVIQGLEDLGSVQGFAGASDVNHALSGSGVVRDIIHYVGKEEEVPFAYSIPVFPVVKERTLDPSFAQANENPPDEHIPSWLPKFPDPKTYTDLSSGNEKDSETEVVNKIQQVEEQHRKVERPLPNVQKKLTFNGSEAGAFSDQGDATKAQRAAENNPFLAPPFQSGEKEVFLPVLPAKLLDEAVGYHQSCEVTENHRLTLEPSLQSNEAVRSGHSESEEKRQIRLDGRSNVQFKLGNAKKSLGMVRSAQNESIKRISLWFDDDYDAQDEKKGGAETILWENTEDEPKASHL</sequence>
<dbReference type="Gene3D" id="1.10.20.10">
    <property type="entry name" value="Histone, subunit A"/>
    <property type="match status" value="1"/>
</dbReference>
<gene>
    <name evidence="9" type="ORF">CDL12_29649</name>
</gene>
<feature type="compositionally biased region" description="Basic and acidic residues" evidence="7">
    <location>
        <begin position="1"/>
        <end position="20"/>
    </location>
</feature>
<feature type="region of interest" description="Disordered" evidence="7">
    <location>
        <begin position="295"/>
        <end position="314"/>
    </location>
</feature>
<dbReference type="PANTHER" id="PTHR46338:SF1">
    <property type="entry name" value="TRANSCRIPTION INITIATION FACTOR TFIID SUBUNIT 8"/>
    <property type="match status" value="1"/>
</dbReference>
<evidence type="ECO:0000256" key="1">
    <source>
        <dbReference type="ARBA" id="ARBA00004123"/>
    </source>
</evidence>
<evidence type="ECO:0000313" key="9">
    <source>
        <dbReference type="EMBL" id="PIM97876.1"/>
    </source>
</evidence>
<evidence type="ECO:0000256" key="5">
    <source>
        <dbReference type="ARBA" id="ARBA00023163"/>
    </source>
</evidence>
<keyword evidence="6" id="KW-0539">Nucleus</keyword>
<evidence type="ECO:0000256" key="6">
    <source>
        <dbReference type="ARBA" id="ARBA00023242"/>
    </source>
</evidence>
<dbReference type="OrthoDB" id="436852at2759"/>
<feature type="region of interest" description="Disordered" evidence="7">
    <location>
        <begin position="1"/>
        <end position="25"/>
    </location>
</feature>
<dbReference type="GO" id="GO:0046982">
    <property type="term" value="F:protein heterodimerization activity"/>
    <property type="evidence" value="ECO:0007669"/>
    <property type="project" value="InterPro"/>
</dbReference>
<comment type="subcellular location">
    <subcellularLocation>
        <location evidence="1">Nucleus</location>
    </subcellularLocation>
</comment>
<keyword evidence="10" id="KW-1185">Reference proteome</keyword>
<proteinExistence type="inferred from homology"/>
<comment type="caution">
    <text evidence="9">The sequence shown here is derived from an EMBL/GenBank/DDBJ whole genome shotgun (WGS) entry which is preliminary data.</text>
</comment>
<evidence type="ECO:0000256" key="7">
    <source>
        <dbReference type="SAM" id="MobiDB-lite"/>
    </source>
</evidence>
<dbReference type="InterPro" id="IPR019473">
    <property type="entry name" value="TFIID_su8_C"/>
</dbReference>
<evidence type="ECO:0000313" key="10">
    <source>
        <dbReference type="Proteomes" id="UP000231279"/>
    </source>
</evidence>
<accession>A0A2G9FXT7</accession>
<dbReference type="Proteomes" id="UP000231279">
    <property type="component" value="Unassembled WGS sequence"/>
</dbReference>
<name>A0A2G9FXT7_9LAMI</name>
<feature type="domain" description="Bromodomain associated" evidence="8">
    <location>
        <begin position="31"/>
        <end position="107"/>
    </location>
</feature>